<evidence type="ECO:0000313" key="3">
    <source>
        <dbReference type="Proteomes" id="UP000237865"/>
    </source>
</evidence>
<comment type="caution">
    <text evidence="2">The sequence shown here is derived from an EMBL/GenBank/DDBJ whole genome shotgun (WGS) entry which is preliminary data.</text>
</comment>
<evidence type="ECO:0000259" key="1">
    <source>
        <dbReference type="Pfam" id="PF01895"/>
    </source>
</evidence>
<evidence type="ECO:0000313" key="2">
    <source>
        <dbReference type="EMBL" id="PPE04070.1"/>
    </source>
</evidence>
<dbReference type="PANTHER" id="PTHR42930">
    <property type="entry name" value="PHOSPHATE-SPECIFIC TRANSPORT SYSTEM ACCESSORY PROTEIN PHOU"/>
    <property type="match status" value="1"/>
</dbReference>
<dbReference type="RefSeq" id="WP_028127032.1">
    <property type="nucleotide sequence ID" value="NZ_PHNE01000006.1"/>
</dbReference>
<dbReference type="EMBL" id="PHNE01000006">
    <property type="protein sequence ID" value="PPE04070.1"/>
    <property type="molecule type" value="Genomic_DNA"/>
</dbReference>
<gene>
    <name evidence="2" type="primary">phoU</name>
    <name evidence="2" type="ORF">ELUCI_v1c08500</name>
</gene>
<accession>A0A2S5R9U7</accession>
<dbReference type="GO" id="GO:0030643">
    <property type="term" value="P:intracellular phosphate ion homeostasis"/>
    <property type="evidence" value="ECO:0007669"/>
    <property type="project" value="InterPro"/>
</dbReference>
<dbReference type="InterPro" id="IPR028366">
    <property type="entry name" value="PhoU"/>
</dbReference>
<protein>
    <submittedName>
        <fullName evidence="2">Phosphate transport system regulator PhoU</fullName>
    </submittedName>
</protein>
<dbReference type="Proteomes" id="UP000237865">
    <property type="component" value="Unassembled WGS sequence"/>
</dbReference>
<dbReference type="AlphaFoldDB" id="A0A2S5R9U7"/>
<dbReference type="PANTHER" id="PTHR42930:SF3">
    <property type="entry name" value="PHOSPHATE-SPECIFIC TRANSPORT SYSTEM ACCESSORY PROTEIN PHOU"/>
    <property type="match status" value="1"/>
</dbReference>
<keyword evidence="3" id="KW-1185">Reference proteome</keyword>
<dbReference type="InterPro" id="IPR026022">
    <property type="entry name" value="PhoU_dom"/>
</dbReference>
<sequence>MSINKILDKDIEQIKRLIYEMIYETKLQYASTFEVVQTDDLELAQKTIANDQKINDMLNAFTHIALWKIVKQRMVARDLRRTIGSISIAREIEIIADYAKNICKYFVKYTPSKEDIEAITVMFTMVIKMLDLVSSLADSFGADQKNAVLEMEKELKSKFDEFNLGLFYKIRNAKTDEQALVYFEQIRELKNLQRAADHLINIQEILTFIRTGSFEELQNAAKVSEEDEDKEDL</sequence>
<dbReference type="STRING" id="1399797.GCA_000518285_01967"/>
<organism evidence="2 3">
    <name type="scientific">Williamsoniiplasma lucivorax</name>
    <dbReference type="NCBI Taxonomy" id="209274"/>
    <lineage>
        <taxon>Bacteria</taxon>
        <taxon>Bacillati</taxon>
        <taxon>Mycoplasmatota</taxon>
        <taxon>Mollicutes</taxon>
        <taxon>Entomoplasmatales</taxon>
        <taxon>Williamsoniiplasma</taxon>
    </lineage>
</organism>
<dbReference type="InterPro" id="IPR038078">
    <property type="entry name" value="PhoU-like_sf"/>
</dbReference>
<feature type="domain" description="PhoU" evidence="1">
    <location>
        <begin position="19"/>
        <end position="105"/>
    </location>
</feature>
<reference evidence="2 3" key="1">
    <citation type="submission" date="2017-11" db="EMBL/GenBank/DDBJ databases">
        <title>Genome sequence of Entomoplasma lucivorax PIPN-2 (ATCC 49196).</title>
        <authorList>
            <person name="Lo W.-S."/>
            <person name="Gasparich G.E."/>
            <person name="Kuo C.-H."/>
        </authorList>
    </citation>
    <scope>NUCLEOTIDE SEQUENCE [LARGE SCALE GENOMIC DNA]</scope>
    <source>
        <strain evidence="2 3">PIPN-2</strain>
    </source>
</reference>
<name>A0A2S5R9U7_9MOLU</name>
<proteinExistence type="predicted"/>
<dbReference type="Pfam" id="PF01895">
    <property type="entry name" value="PhoU"/>
    <property type="match status" value="1"/>
</dbReference>
<dbReference type="GO" id="GO:0045936">
    <property type="term" value="P:negative regulation of phosphate metabolic process"/>
    <property type="evidence" value="ECO:0007669"/>
    <property type="project" value="InterPro"/>
</dbReference>
<dbReference type="Gene3D" id="1.20.58.220">
    <property type="entry name" value="Phosphate transport system protein phou homolog 2, domain 2"/>
    <property type="match status" value="1"/>
</dbReference>
<dbReference type="SUPFAM" id="SSF109755">
    <property type="entry name" value="PhoU-like"/>
    <property type="match status" value="1"/>
</dbReference>